<dbReference type="VEuPathDB" id="VectorBase:HLOH_040140"/>
<evidence type="ECO:0000313" key="3">
    <source>
        <dbReference type="Proteomes" id="UP000821853"/>
    </source>
</evidence>
<evidence type="ECO:0000313" key="2">
    <source>
        <dbReference type="EMBL" id="KAH9377709.1"/>
    </source>
</evidence>
<dbReference type="InterPro" id="IPR048366">
    <property type="entry name" value="TNP-like_GBD"/>
</dbReference>
<dbReference type="Pfam" id="PF21788">
    <property type="entry name" value="TNP-like_GBD"/>
    <property type="match status" value="1"/>
</dbReference>
<dbReference type="EMBL" id="JABSTR010000008">
    <property type="protein sequence ID" value="KAH9377709.1"/>
    <property type="molecule type" value="Genomic_DNA"/>
</dbReference>
<accession>A0A9J6GPZ8</accession>
<reference evidence="2 3" key="1">
    <citation type="journal article" date="2020" name="Cell">
        <title>Large-Scale Comparative Analyses of Tick Genomes Elucidate Their Genetic Diversity and Vector Capacities.</title>
        <authorList>
            <consortium name="Tick Genome and Microbiome Consortium (TIGMIC)"/>
            <person name="Jia N."/>
            <person name="Wang J."/>
            <person name="Shi W."/>
            <person name="Du L."/>
            <person name="Sun Y."/>
            <person name="Zhan W."/>
            <person name="Jiang J.F."/>
            <person name="Wang Q."/>
            <person name="Zhang B."/>
            <person name="Ji P."/>
            <person name="Bell-Sakyi L."/>
            <person name="Cui X.M."/>
            <person name="Yuan T.T."/>
            <person name="Jiang B.G."/>
            <person name="Yang W.F."/>
            <person name="Lam T.T."/>
            <person name="Chang Q.C."/>
            <person name="Ding S.J."/>
            <person name="Wang X.J."/>
            <person name="Zhu J.G."/>
            <person name="Ruan X.D."/>
            <person name="Zhao L."/>
            <person name="Wei J.T."/>
            <person name="Ye R.Z."/>
            <person name="Que T.C."/>
            <person name="Du C.H."/>
            <person name="Zhou Y.H."/>
            <person name="Cheng J.X."/>
            <person name="Dai P.F."/>
            <person name="Guo W.B."/>
            <person name="Han X.H."/>
            <person name="Huang E.J."/>
            <person name="Li L.F."/>
            <person name="Wei W."/>
            <person name="Gao Y.C."/>
            <person name="Liu J.Z."/>
            <person name="Shao H.Z."/>
            <person name="Wang X."/>
            <person name="Wang C.C."/>
            <person name="Yang T.C."/>
            <person name="Huo Q.B."/>
            <person name="Li W."/>
            <person name="Chen H.Y."/>
            <person name="Chen S.E."/>
            <person name="Zhou L.G."/>
            <person name="Ni X.B."/>
            <person name="Tian J.H."/>
            <person name="Sheng Y."/>
            <person name="Liu T."/>
            <person name="Pan Y.S."/>
            <person name="Xia L.Y."/>
            <person name="Li J."/>
            <person name="Zhao F."/>
            <person name="Cao W.C."/>
        </authorList>
    </citation>
    <scope>NUCLEOTIDE SEQUENCE [LARGE SCALE GENOMIC DNA]</scope>
    <source>
        <strain evidence="2">HaeL-2018</strain>
    </source>
</reference>
<feature type="domain" description="Transposable element P transposase-like GTP-binding insertion" evidence="1">
    <location>
        <begin position="32"/>
        <end position="78"/>
    </location>
</feature>
<dbReference type="AlphaFoldDB" id="A0A9J6GPZ8"/>
<protein>
    <recommendedName>
        <fullName evidence="1">Transposable element P transposase-like GTP-binding insertion domain-containing protein</fullName>
    </recommendedName>
</protein>
<keyword evidence="3" id="KW-1185">Reference proteome</keyword>
<proteinExistence type="predicted"/>
<gene>
    <name evidence="2" type="ORF">HPB48_002344</name>
</gene>
<evidence type="ECO:0000259" key="1">
    <source>
        <dbReference type="Pfam" id="PF21788"/>
    </source>
</evidence>
<name>A0A9J6GPZ8_HAELO</name>
<organism evidence="2 3">
    <name type="scientific">Haemaphysalis longicornis</name>
    <name type="common">Bush tick</name>
    <dbReference type="NCBI Taxonomy" id="44386"/>
    <lineage>
        <taxon>Eukaryota</taxon>
        <taxon>Metazoa</taxon>
        <taxon>Ecdysozoa</taxon>
        <taxon>Arthropoda</taxon>
        <taxon>Chelicerata</taxon>
        <taxon>Arachnida</taxon>
        <taxon>Acari</taxon>
        <taxon>Parasitiformes</taxon>
        <taxon>Ixodida</taxon>
        <taxon>Ixodoidea</taxon>
        <taxon>Ixodidae</taxon>
        <taxon>Haemaphysalinae</taxon>
        <taxon>Haemaphysalis</taxon>
    </lineage>
</organism>
<comment type="caution">
    <text evidence="2">The sequence shown here is derived from an EMBL/GenBank/DDBJ whole genome shotgun (WGS) entry which is preliminary data.</text>
</comment>
<dbReference type="Proteomes" id="UP000821853">
    <property type="component" value="Unassembled WGS sequence"/>
</dbReference>
<sequence>MTMMKPTRGRQYEMEEPPASVALPCSVVGLLISICSNPMKVKLAAQTFSSSVSKALVFASELRLPEFAGCSGTAQFIASY</sequence>